<feature type="domain" description="Stc1" evidence="2">
    <location>
        <begin position="23"/>
        <end position="102"/>
    </location>
</feature>
<dbReference type="STRING" id="2025994.A0A2T3ABJ4"/>
<dbReference type="OrthoDB" id="3514033at2759"/>
<gene>
    <name evidence="3" type="ORF">BD289DRAFT_212228</name>
</gene>
<evidence type="ECO:0000259" key="2">
    <source>
        <dbReference type="Pfam" id="PF12898"/>
    </source>
</evidence>
<proteinExistence type="predicted"/>
<feature type="region of interest" description="Disordered" evidence="1">
    <location>
        <begin position="293"/>
        <end position="324"/>
    </location>
</feature>
<organism evidence="3 4">
    <name type="scientific">Coniella lustricola</name>
    <dbReference type="NCBI Taxonomy" id="2025994"/>
    <lineage>
        <taxon>Eukaryota</taxon>
        <taxon>Fungi</taxon>
        <taxon>Dikarya</taxon>
        <taxon>Ascomycota</taxon>
        <taxon>Pezizomycotina</taxon>
        <taxon>Sordariomycetes</taxon>
        <taxon>Sordariomycetidae</taxon>
        <taxon>Diaporthales</taxon>
        <taxon>Schizoparmaceae</taxon>
        <taxon>Coniella</taxon>
    </lineage>
</organism>
<reference evidence="3 4" key="1">
    <citation type="journal article" date="2018" name="Mycol. Prog.">
        <title>Coniella lustricola, a new species from submerged detritus.</title>
        <authorList>
            <person name="Raudabaugh D.B."/>
            <person name="Iturriaga T."/>
            <person name="Carver A."/>
            <person name="Mondo S."/>
            <person name="Pangilinan J."/>
            <person name="Lipzen A."/>
            <person name="He G."/>
            <person name="Amirebrahimi M."/>
            <person name="Grigoriev I.V."/>
            <person name="Miller A.N."/>
        </authorList>
    </citation>
    <scope>NUCLEOTIDE SEQUENCE [LARGE SCALE GENOMIC DNA]</scope>
    <source>
        <strain evidence="3 4">B22-T-1</strain>
    </source>
</reference>
<dbReference type="Pfam" id="PF12898">
    <property type="entry name" value="Stc1"/>
    <property type="match status" value="1"/>
</dbReference>
<dbReference type="Proteomes" id="UP000241462">
    <property type="component" value="Unassembled WGS sequence"/>
</dbReference>
<evidence type="ECO:0000313" key="4">
    <source>
        <dbReference type="Proteomes" id="UP000241462"/>
    </source>
</evidence>
<dbReference type="InParanoid" id="A0A2T3ABJ4"/>
<dbReference type="AlphaFoldDB" id="A0A2T3ABJ4"/>
<accession>A0A2T3ABJ4</accession>
<evidence type="ECO:0000313" key="3">
    <source>
        <dbReference type="EMBL" id="PSR90499.1"/>
    </source>
</evidence>
<keyword evidence="4" id="KW-1185">Reference proteome</keyword>
<dbReference type="InterPro" id="IPR024630">
    <property type="entry name" value="Stc1"/>
</dbReference>
<evidence type="ECO:0000256" key="1">
    <source>
        <dbReference type="SAM" id="MobiDB-lite"/>
    </source>
</evidence>
<name>A0A2T3ABJ4_9PEZI</name>
<dbReference type="EMBL" id="KZ678418">
    <property type="protein sequence ID" value="PSR90499.1"/>
    <property type="molecule type" value="Genomic_DNA"/>
</dbReference>
<protein>
    <recommendedName>
        <fullName evidence="2">Stc1 domain-containing protein</fullName>
    </recommendedName>
</protein>
<sequence length="376" mass="41216">MTGNGNTRSGHFALRGYGQEMIRCKVDNKLEPHDQYSNNQLKNYIYHKAKGKMIELKCRKHTQGSVAEILCEECGKLSPPDGFSNISRKNIGNGRHRCRDCISWSEADMPGIAALPAPGAPRANNEFAFTRPEMIMELGPEDGDIEDDENHLDKHLFRAPTEDYISVTSSLCATETANASSVALDDMRYTTLEGRDEDNGDYYDYGNKEACDDNDAASAANSCDSVQAVKATNAARHIRKSHKSPSLASVEASGSFAKTSGSSFKASGSFVKIPARNMQNKTPVNSGRPSYTAYGPSGQVQQRTKTVSSVSVARSKTRSTDATTTVREISARGGFAKVRGRRTLPDPPSYLVWDHPDDRQNGNKKFFSDGESEDEF</sequence>
<feature type="compositionally biased region" description="Polar residues" evidence="1">
    <location>
        <begin position="298"/>
        <end position="324"/>
    </location>
</feature>
<feature type="region of interest" description="Disordered" evidence="1">
    <location>
        <begin position="337"/>
        <end position="376"/>
    </location>
</feature>